<name>A0ABQ9Y196_9EUKA</name>
<dbReference type="Proteomes" id="UP001281761">
    <property type="component" value="Unassembled WGS sequence"/>
</dbReference>
<accession>A0ABQ9Y196</accession>
<organism evidence="1 2">
    <name type="scientific">Blattamonas nauphoetae</name>
    <dbReference type="NCBI Taxonomy" id="2049346"/>
    <lineage>
        <taxon>Eukaryota</taxon>
        <taxon>Metamonada</taxon>
        <taxon>Preaxostyla</taxon>
        <taxon>Oxymonadida</taxon>
        <taxon>Blattamonas</taxon>
    </lineage>
</organism>
<reference evidence="1 2" key="1">
    <citation type="journal article" date="2022" name="bioRxiv">
        <title>Genomics of Preaxostyla Flagellates Illuminates Evolutionary Transitions and the Path Towards Mitochondrial Loss.</title>
        <authorList>
            <person name="Novak L.V.F."/>
            <person name="Treitli S.C."/>
            <person name="Pyrih J."/>
            <person name="Halakuc P."/>
            <person name="Pipaliya S.V."/>
            <person name="Vacek V."/>
            <person name="Brzon O."/>
            <person name="Soukal P."/>
            <person name="Eme L."/>
            <person name="Dacks J.B."/>
            <person name="Karnkowska A."/>
            <person name="Elias M."/>
            <person name="Hampl V."/>
        </authorList>
    </citation>
    <scope>NUCLEOTIDE SEQUENCE [LARGE SCALE GENOMIC DNA]</scope>
    <source>
        <strain evidence="1">NAU3</strain>
        <tissue evidence="1">Gut</tissue>
    </source>
</reference>
<keyword evidence="2" id="KW-1185">Reference proteome</keyword>
<protein>
    <submittedName>
        <fullName evidence="1">Uncharacterized protein</fullName>
    </submittedName>
</protein>
<sequence>MPALDDSLEAKALKLFEYVDPDFEEDADVFLNSLGRTTNESSRTFIYSIGVLLSSANQTITNAAMMTLARLYLNCSAEVRLPLVKADLIHQLVNTLNPLTLSFTEGVDLHLHLMEIVNYSVSLATSLYLEVLEIEDVNEQQAVHETVLKQVLAPSEKYLQHLCVNRYSIVDGDQRNEIMALLATIIRISPYYQLTMDFVLHMPVFLTIPSCLTFFEYDESIWYFLYEMNNTQRDWNKKGEKCNRWRRKFIEC</sequence>
<comment type="caution">
    <text evidence="1">The sequence shown here is derived from an EMBL/GenBank/DDBJ whole genome shotgun (WGS) entry which is preliminary data.</text>
</comment>
<evidence type="ECO:0000313" key="1">
    <source>
        <dbReference type="EMBL" id="KAK2957516.1"/>
    </source>
</evidence>
<gene>
    <name evidence="1" type="ORF">BLNAU_7415</name>
</gene>
<proteinExistence type="predicted"/>
<dbReference type="EMBL" id="JARBJD010000045">
    <property type="protein sequence ID" value="KAK2957516.1"/>
    <property type="molecule type" value="Genomic_DNA"/>
</dbReference>
<evidence type="ECO:0000313" key="2">
    <source>
        <dbReference type="Proteomes" id="UP001281761"/>
    </source>
</evidence>